<keyword evidence="2" id="KW-1003">Cell membrane</keyword>
<evidence type="ECO:0000256" key="2">
    <source>
        <dbReference type="ARBA" id="ARBA00022475"/>
    </source>
</evidence>
<protein>
    <submittedName>
        <fullName evidence="7">Lysophospholipid acyltransferase family protein</fullName>
    </submittedName>
</protein>
<keyword evidence="4" id="KW-0808">Transferase</keyword>
<sequence length="328" mass="37064">MTQMHTLEAEAKQPGRAYHESRAISFWLNFFFFFARRTPLLVRWSRPFWMMLSRHFFVDYLRGGIRKNTHWLLGPDASEADRRALTDRVLEHFYMFIHDIGRAGGLSREQLEAQIDAVEGEDHFHEIRKLKRGAIIATAHMGSFEVGAAAVRSLEPRVHVAFQHDNLGAFDAIRHRLHEKLGLIEAVVDQGWSAWLQVRDALLNDEVVLIQADRTMPGQHGVAVPFMGGHLLMPLGPIKLAVMTGAPIVPVFAIRLPSGKVRLVIESPIVVDAERDRPRDEVPGPAMLQLTKVIEKQVRAHPEQWLMLHPAWMEDQAGGVTSRVGAEG</sequence>
<dbReference type="EMBL" id="JBGUBD010000003">
    <property type="protein sequence ID" value="MFA9477684.1"/>
    <property type="molecule type" value="Genomic_DNA"/>
</dbReference>
<keyword evidence="3" id="KW-0997">Cell inner membrane</keyword>
<evidence type="ECO:0000256" key="3">
    <source>
        <dbReference type="ARBA" id="ARBA00022519"/>
    </source>
</evidence>
<comment type="subcellular location">
    <subcellularLocation>
        <location evidence="1">Cell inner membrane</location>
    </subcellularLocation>
</comment>
<comment type="caution">
    <text evidence="7">The sequence shown here is derived from an EMBL/GenBank/DDBJ whole genome shotgun (WGS) entry which is preliminary data.</text>
</comment>
<evidence type="ECO:0000313" key="7">
    <source>
        <dbReference type="EMBL" id="MFA9477684.1"/>
    </source>
</evidence>
<proteinExistence type="predicted"/>
<evidence type="ECO:0000256" key="5">
    <source>
        <dbReference type="ARBA" id="ARBA00023136"/>
    </source>
</evidence>
<dbReference type="CDD" id="cd07984">
    <property type="entry name" value="LPLAT_LABLAT-like"/>
    <property type="match status" value="1"/>
</dbReference>
<evidence type="ECO:0000256" key="6">
    <source>
        <dbReference type="ARBA" id="ARBA00023315"/>
    </source>
</evidence>
<accession>A0ABV4U5C7</accession>
<name>A0ABV4U5C7_9BACT</name>
<keyword evidence="6 7" id="KW-0012">Acyltransferase</keyword>
<dbReference type="Proteomes" id="UP001575105">
    <property type="component" value="Unassembled WGS sequence"/>
</dbReference>
<dbReference type="PANTHER" id="PTHR30606">
    <property type="entry name" value="LIPID A BIOSYNTHESIS LAUROYL ACYLTRANSFERASE"/>
    <property type="match status" value="1"/>
</dbReference>
<keyword evidence="5" id="KW-0472">Membrane</keyword>
<evidence type="ECO:0000256" key="1">
    <source>
        <dbReference type="ARBA" id="ARBA00004533"/>
    </source>
</evidence>
<evidence type="ECO:0000313" key="8">
    <source>
        <dbReference type="Proteomes" id="UP001575105"/>
    </source>
</evidence>
<keyword evidence="8" id="KW-1185">Reference proteome</keyword>
<organism evidence="7 8">
    <name type="scientific">Natronomicrosphaera hydrolytica</name>
    <dbReference type="NCBI Taxonomy" id="3242702"/>
    <lineage>
        <taxon>Bacteria</taxon>
        <taxon>Pseudomonadati</taxon>
        <taxon>Planctomycetota</taxon>
        <taxon>Phycisphaerae</taxon>
        <taxon>Phycisphaerales</taxon>
        <taxon>Phycisphaeraceae</taxon>
        <taxon>Natronomicrosphaera</taxon>
    </lineage>
</organism>
<dbReference type="Pfam" id="PF03279">
    <property type="entry name" value="Lip_A_acyltrans"/>
    <property type="match status" value="1"/>
</dbReference>
<gene>
    <name evidence="7" type="ORF">ACERK3_05180</name>
</gene>
<dbReference type="PANTHER" id="PTHR30606:SF10">
    <property type="entry name" value="PHOSPHATIDYLINOSITOL MANNOSIDE ACYLTRANSFERASE"/>
    <property type="match status" value="1"/>
</dbReference>
<evidence type="ECO:0000256" key="4">
    <source>
        <dbReference type="ARBA" id="ARBA00022679"/>
    </source>
</evidence>
<dbReference type="RefSeq" id="WP_425344611.1">
    <property type="nucleotide sequence ID" value="NZ_JBGUBD010000003.1"/>
</dbReference>
<dbReference type="InterPro" id="IPR004960">
    <property type="entry name" value="LipA_acyltrans"/>
</dbReference>
<dbReference type="GO" id="GO:0016746">
    <property type="term" value="F:acyltransferase activity"/>
    <property type="evidence" value="ECO:0007669"/>
    <property type="project" value="UniProtKB-KW"/>
</dbReference>
<reference evidence="7 8" key="1">
    <citation type="submission" date="2024-08" db="EMBL/GenBank/DDBJ databases">
        <title>Whole-genome sequencing of halo(alkali)philic microorganisms from hypersaline lakes.</title>
        <authorList>
            <person name="Sorokin D.Y."/>
            <person name="Merkel A.Y."/>
            <person name="Messina E."/>
            <person name="Yakimov M."/>
        </authorList>
    </citation>
    <scope>NUCLEOTIDE SEQUENCE [LARGE SCALE GENOMIC DNA]</scope>
    <source>
        <strain evidence="7 8">AB-hyl4</strain>
    </source>
</reference>